<dbReference type="Gene3D" id="3.40.50.300">
    <property type="entry name" value="P-loop containing nucleotide triphosphate hydrolases"/>
    <property type="match status" value="1"/>
</dbReference>
<feature type="non-terminal residue" evidence="4">
    <location>
        <position position="1"/>
    </location>
</feature>
<reference evidence="4" key="1">
    <citation type="submission" date="2021-02" db="EMBL/GenBank/DDBJ databases">
        <authorList>
            <person name="Nowell W R."/>
        </authorList>
    </citation>
    <scope>NUCLEOTIDE SEQUENCE</scope>
    <source>
        <strain evidence="4">Ploen Becks lab</strain>
    </source>
</reference>
<feature type="domain" description="NWD1/2-like winged helix-turn-helix" evidence="3">
    <location>
        <begin position="601"/>
        <end position="710"/>
    </location>
</feature>
<dbReference type="InterPro" id="IPR036322">
    <property type="entry name" value="WD40_repeat_dom_sf"/>
</dbReference>
<evidence type="ECO:0000259" key="3">
    <source>
        <dbReference type="Pfam" id="PF25469"/>
    </source>
</evidence>
<dbReference type="Proteomes" id="UP000663879">
    <property type="component" value="Unassembled WGS sequence"/>
</dbReference>
<sequence length="1329" mass="155294">THTERDYLIAHIYPKLRDYCKKTYGLEFQVYDMRWGISHEVTSTYQATTVCLNEIKNCQKYSAGPNFIGFLSHRYGTRCLPTRIKSNEFKILSNELLSCNSYEKSFNHIDSELNINVSIQNLLEFSYELDDNETPARYRLKYISKIIPNYNESNPVYSKIWSKIELKLGDLLRNIADNCLKKKLLTETEHSRYFVSVTEKEMFNGILMAKNVASNVLFFEREIEDLEKKIEANVSLARRFTELDSNNKIDESVKVLLDDLKNKKIPSKLPESNIFKFKVKWDSKNGISLNTHEEYIRNFGETFYEQVKRLIDRNQEEKNKKNDLTGEEYELFQEVIDHAIFCNETVSKFHGRADVLERVQSYILDASNNIPFIVYGESGCGKTAILAKVTSQILKIVPDPHNYSVLLRFLGTTPISTDIIKTIHSLIQQLNRIYNLSKRQRKIQSELDAQTMLYETFELIRSKYPSKKIVIVLDSIDQLNPIYYKLNWLITDLPPNVKMIYSTLPNHNSILTILENKLDAKSNEPNFLKISTLDPSLAEVIILDWLKKIQRYITNIQLEALRDLFKRATLYPLYIKLIFDIISTWTSFYEPDYEFNKCLNIDKSIEYIFKSLEKIHGKMLFSRAIVYMSLFKNGISENEIEDILSIDDDVLYDIFEFHAPPIRKLPIALWARIKNDLKEYMVEKEIDDTRVIYWYHRRFIEVANSFYVSKLNSENRTVIFSNVVDFFNETWKNKPKPYKYNEYLANKFQVKNGEAQASRDTGIQPTVFTEPSGKIRFNKRKINELPSFISQLTANLAIPLACENVFFDYYFLSGSFYCLTTDEIFENLQRISQCSSYNLNEESQKALNQLKVFQLSVLQCGQLMKDNPDSSLIHFFGRNINFYKDLSYFNKLVNEYDRECAKYNPLILAHQYLDPPTAELIFQLEKHSHPITHAVIGGDNDRFIISLSNKINIFDLQDVRDVGEVKIPKFKHQIKKFSTYFETFNLSYRPYLNELKGGFVLNTLKEIKIINFDSSLITDILTEENISNSYLISKEFLLVCFENEAYVKVYNLSTNEMVNKLNFNCKIKDHSTTFKNQIIIDLEDLECIYTAFRLETNEILIYKIHDNDSKLNIDKIMTIPSPGVNINSLNFTSNFLKFGSSKSTQTPLIITFENSSFCKIDFKMNTIEYFYVKSLILKNLSFTLIDYINDACLFLTSNNSLFVFDFRCKNYYELLGNFKNGCLMSNSKMIGIENEQLVFFEFSIKEASKNQRITKLGTIDAHFEEITYLFPKDEMILTTSKDYTLKIFVVTNIEGKSLAKIKFHKAADEIKKLIHINEDYLLSLLVNSK</sequence>
<proteinExistence type="predicted"/>
<evidence type="ECO:0000256" key="2">
    <source>
        <dbReference type="ARBA" id="ARBA00022737"/>
    </source>
</evidence>
<accession>A0A814GRA4</accession>
<dbReference type="EMBL" id="CAJNOC010003844">
    <property type="protein sequence ID" value="CAF1000029.1"/>
    <property type="molecule type" value="Genomic_DNA"/>
</dbReference>
<comment type="caution">
    <text evidence="4">The sequence shown here is derived from an EMBL/GenBank/DDBJ whole genome shotgun (WGS) entry which is preliminary data.</text>
</comment>
<keyword evidence="1" id="KW-0853">WD repeat</keyword>
<dbReference type="InterPro" id="IPR057588">
    <property type="entry name" value="NWD1/2-like_WH"/>
</dbReference>
<dbReference type="OrthoDB" id="2325716at2759"/>
<gene>
    <name evidence="4" type="ORF">OXX778_LOCUS16358</name>
</gene>
<dbReference type="SUPFAM" id="SSF50978">
    <property type="entry name" value="WD40 repeat-like"/>
    <property type="match status" value="1"/>
</dbReference>
<evidence type="ECO:0000256" key="1">
    <source>
        <dbReference type="ARBA" id="ARBA00022574"/>
    </source>
</evidence>
<keyword evidence="2" id="KW-0677">Repeat</keyword>
<dbReference type="PANTHER" id="PTHR19871:SF14">
    <property type="entry name" value="DUF4062 DOMAIN-CONTAINING PROTEIN"/>
    <property type="match status" value="1"/>
</dbReference>
<dbReference type="PANTHER" id="PTHR19871">
    <property type="entry name" value="BETA TRANSDUCIN-RELATED PROTEIN"/>
    <property type="match status" value="1"/>
</dbReference>
<dbReference type="SUPFAM" id="SSF52540">
    <property type="entry name" value="P-loop containing nucleoside triphosphate hydrolases"/>
    <property type="match status" value="1"/>
</dbReference>
<keyword evidence="5" id="KW-1185">Reference proteome</keyword>
<dbReference type="Pfam" id="PF25469">
    <property type="entry name" value="WHD_NWD1"/>
    <property type="match status" value="1"/>
</dbReference>
<evidence type="ECO:0000313" key="5">
    <source>
        <dbReference type="Proteomes" id="UP000663879"/>
    </source>
</evidence>
<organism evidence="4 5">
    <name type="scientific">Brachionus calyciflorus</name>
    <dbReference type="NCBI Taxonomy" id="104777"/>
    <lineage>
        <taxon>Eukaryota</taxon>
        <taxon>Metazoa</taxon>
        <taxon>Spiralia</taxon>
        <taxon>Gnathifera</taxon>
        <taxon>Rotifera</taxon>
        <taxon>Eurotatoria</taxon>
        <taxon>Monogononta</taxon>
        <taxon>Pseudotrocha</taxon>
        <taxon>Ploima</taxon>
        <taxon>Brachionidae</taxon>
        <taxon>Brachionus</taxon>
    </lineage>
</organism>
<evidence type="ECO:0000313" key="4">
    <source>
        <dbReference type="EMBL" id="CAF1000029.1"/>
    </source>
</evidence>
<dbReference type="InterPro" id="IPR052752">
    <property type="entry name" value="NACHT-WD_repeat"/>
</dbReference>
<dbReference type="InterPro" id="IPR027417">
    <property type="entry name" value="P-loop_NTPase"/>
</dbReference>
<protein>
    <recommendedName>
        <fullName evidence="3">NWD1/2-like winged helix-turn-helix domain-containing protein</fullName>
    </recommendedName>
</protein>
<name>A0A814GRA4_9BILA</name>